<dbReference type="PANTHER" id="PTHR22604">
    <property type="entry name" value="OXIDOREDUCTASES"/>
    <property type="match status" value="1"/>
</dbReference>
<dbReference type="SUPFAM" id="SSF51735">
    <property type="entry name" value="NAD(P)-binding Rossmann-fold domains"/>
    <property type="match status" value="1"/>
</dbReference>
<dbReference type="SUPFAM" id="SSF55347">
    <property type="entry name" value="Glyceraldehyde-3-phosphate dehydrogenase-like, C-terminal domain"/>
    <property type="match status" value="1"/>
</dbReference>
<dbReference type="Proteomes" id="UP000557857">
    <property type="component" value="Unassembled WGS sequence"/>
</dbReference>
<dbReference type="InterPro" id="IPR036291">
    <property type="entry name" value="NAD(P)-bd_dom_sf"/>
</dbReference>
<dbReference type="EMBL" id="MSTR01000019">
    <property type="protein sequence ID" value="ONN40698.1"/>
    <property type="molecule type" value="Genomic_DNA"/>
</dbReference>
<dbReference type="GO" id="GO:0016491">
    <property type="term" value="F:oxidoreductase activity"/>
    <property type="evidence" value="ECO:0007669"/>
    <property type="project" value="UniProtKB-KW"/>
</dbReference>
<dbReference type="InterPro" id="IPR000683">
    <property type="entry name" value="Gfo/Idh/MocA-like_OxRdtase_N"/>
</dbReference>
<dbReference type="Pfam" id="PF22725">
    <property type="entry name" value="GFO_IDH_MocA_C3"/>
    <property type="match status" value="1"/>
</dbReference>
<dbReference type="RefSeq" id="WP_062805926.1">
    <property type="nucleotide sequence ID" value="NZ_BQWJ01000009.1"/>
</dbReference>
<organism evidence="6 7">
    <name type="scientific">Enterococcus mundtii</name>
    <dbReference type="NCBI Taxonomy" id="53346"/>
    <lineage>
        <taxon>Bacteria</taxon>
        <taxon>Bacillati</taxon>
        <taxon>Bacillota</taxon>
        <taxon>Bacilli</taxon>
        <taxon>Lactobacillales</taxon>
        <taxon>Enterococcaceae</taxon>
        <taxon>Enterococcus</taxon>
    </lineage>
</organism>
<feature type="domain" description="GFO/IDH/MocA-like oxidoreductase" evidence="4">
    <location>
        <begin position="131"/>
        <end position="244"/>
    </location>
</feature>
<sequence length="325" mass="36374">MLKIGIMSGASIVPRVVEGIKESGVAQAVAIATRRLEKAQQLATELGIPKAYGSYEALLSDNEIELIYIPLINHLHFSAAKAAIQAKKHVLLEKPFTLHSEQAQELYALAKEHKVFLMEAQKALFLPAIEDVKKTIGSGKIGQVKLVDIRDARPGSEKIPWFWKMEQGGGVLISNASYPLSVSQYLFGTGFDEYNGLCVEHGEGLTDEECMVNLKKKDLFISLFLTTKMDFTSTYTIVGEKGTIIIPNYWKTDHYTIQMNNGEVLTKDFPMDSEFVFEIRHVADLLSSGKKQDTVVDPNMTITNVQVVDDLYHKWFGNDWKNVRG</sequence>
<dbReference type="AlphaFoldDB" id="A0A1V2UBN9"/>
<protein>
    <submittedName>
        <fullName evidence="5">Gfo/Idh/MocA family oxidoreductase</fullName>
    </submittedName>
</protein>
<dbReference type="Gene3D" id="3.30.360.10">
    <property type="entry name" value="Dihydrodipicolinate Reductase, domain 2"/>
    <property type="match status" value="1"/>
</dbReference>
<accession>A0A1V2UBN9</accession>
<reference evidence="6 7" key="1">
    <citation type="submission" date="2016-12" db="EMBL/GenBank/DDBJ databases">
        <authorList>
            <person name="Song W.-J."/>
            <person name="Kurnit D.M."/>
        </authorList>
    </citation>
    <scope>NUCLEOTIDE SEQUENCE [LARGE SCALE GENOMIC DNA]</scope>
    <source>
        <strain evidence="6 7">CGB1038-1_S1</strain>
    </source>
</reference>
<keyword evidence="2" id="KW-0560">Oxidoreductase</keyword>
<dbReference type="InterPro" id="IPR055170">
    <property type="entry name" value="GFO_IDH_MocA-like_dom"/>
</dbReference>
<dbReference type="EMBL" id="JABCAG010000034">
    <property type="protein sequence ID" value="NMP59026.1"/>
    <property type="molecule type" value="Genomic_DNA"/>
</dbReference>
<dbReference type="Gene3D" id="3.40.50.720">
    <property type="entry name" value="NAD(P)-binding Rossmann-like Domain"/>
    <property type="match status" value="1"/>
</dbReference>
<reference evidence="5 8" key="2">
    <citation type="submission" date="2020-04" db="EMBL/GenBank/DDBJ databases">
        <authorList>
            <person name="Abaymova A."/>
            <person name="Teymurazov M."/>
            <person name="Tazyna O."/>
            <person name="Chatushin Y."/>
            <person name="Svetoch E."/>
            <person name="Pereligyn V."/>
            <person name="Pohylenko V."/>
            <person name="Platonov M."/>
            <person name="Kartsev N."/>
            <person name="Skryabin Y."/>
            <person name="Sizova A."/>
            <person name="Solomentsev V."/>
            <person name="Kislichkina A."/>
            <person name="Bogun A."/>
        </authorList>
    </citation>
    <scope>NUCLEOTIDE SEQUENCE [LARGE SCALE GENOMIC DNA]</scope>
    <source>
        <strain evidence="5">SCPM-O-B-8398</strain>
        <strain evidence="8">SCPM-O-B-8398 (E28)</strain>
    </source>
</reference>
<evidence type="ECO:0000256" key="1">
    <source>
        <dbReference type="ARBA" id="ARBA00010928"/>
    </source>
</evidence>
<comment type="similarity">
    <text evidence="1">Belongs to the Gfo/Idh/MocA family.</text>
</comment>
<evidence type="ECO:0000256" key="2">
    <source>
        <dbReference type="ARBA" id="ARBA00023002"/>
    </source>
</evidence>
<dbReference type="InterPro" id="IPR050984">
    <property type="entry name" value="Gfo/Idh/MocA_domain"/>
</dbReference>
<name>A0A1V2UBN9_ENTMU</name>
<evidence type="ECO:0000313" key="8">
    <source>
        <dbReference type="Proteomes" id="UP000557857"/>
    </source>
</evidence>
<gene>
    <name evidence="6" type="ORF">BTN92_14630</name>
    <name evidence="5" type="ORF">HI921_11245</name>
</gene>
<dbReference type="Proteomes" id="UP000189299">
    <property type="component" value="Unassembled WGS sequence"/>
</dbReference>
<dbReference type="Pfam" id="PF01408">
    <property type="entry name" value="GFO_IDH_MocA"/>
    <property type="match status" value="1"/>
</dbReference>
<dbReference type="STRING" id="53346.A5802_002344"/>
<evidence type="ECO:0000313" key="5">
    <source>
        <dbReference type="EMBL" id="NMP59026.1"/>
    </source>
</evidence>
<comment type="caution">
    <text evidence="6">The sequence shown here is derived from an EMBL/GenBank/DDBJ whole genome shotgun (WGS) entry which is preliminary data.</text>
</comment>
<proteinExistence type="inferred from homology"/>
<evidence type="ECO:0000259" key="3">
    <source>
        <dbReference type="Pfam" id="PF01408"/>
    </source>
</evidence>
<evidence type="ECO:0000259" key="4">
    <source>
        <dbReference type="Pfam" id="PF22725"/>
    </source>
</evidence>
<dbReference type="OrthoDB" id="9815825at2"/>
<dbReference type="GO" id="GO:0000166">
    <property type="term" value="F:nucleotide binding"/>
    <property type="evidence" value="ECO:0007669"/>
    <property type="project" value="InterPro"/>
</dbReference>
<dbReference type="PANTHER" id="PTHR22604:SF105">
    <property type="entry name" value="TRANS-1,2-DIHYDROBENZENE-1,2-DIOL DEHYDROGENASE"/>
    <property type="match status" value="1"/>
</dbReference>
<evidence type="ECO:0000313" key="7">
    <source>
        <dbReference type="Proteomes" id="UP000189299"/>
    </source>
</evidence>
<evidence type="ECO:0000313" key="6">
    <source>
        <dbReference type="EMBL" id="ONN40698.1"/>
    </source>
</evidence>
<feature type="domain" description="Gfo/Idh/MocA-like oxidoreductase N-terminal" evidence="3">
    <location>
        <begin position="21"/>
        <end position="119"/>
    </location>
</feature>